<evidence type="ECO:0000313" key="3">
    <source>
        <dbReference type="Proteomes" id="UP000239814"/>
    </source>
</evidence>
<dbReference type="AlphaFoldDB" id="A0A2S0KIV3"/>
<gene>
    <name evidence="2" type="ORF">C6V83_16465</name>
</gene>
<dbReference type="KEGG" id="git:C6V83_16465"/>
<feature type="chain" id="PRO_5015477694" description="DUF3558 domain-containing protein" evidence="1">
    <location>
        <begin position="22"/>
        <end position="100"/>
    </location>
</feature>
<feature type="signal peptide" evidence="1">
    <location>
        <begin position="1"/>
        <end position="21"/>
    </location>
</feature>
<dbReference type="PROSITE" id="PS51257">
    <property type="entry name" value="PROKAR_LIPOPROTEIN"/>
    <property type="match status" value="1"/>
</dbReference>
<dbReference type="Proteomes" id="UP000239814">
    <property type="component" value="Chromosome"/>
</dbReference>
<evidence type="ECO:0008006" key="4">
    <source>
        <dbReference type="Google" id="ProtNLM"/>
    </source>
</evidence>
<sequence>MWRAVAFAAVLVLMPAAVACAAADEAPSSAGARTSAPRAGTGPAFERCGGLTLADVAEATGFGGLALFVDNTSSCEWRVGARPDGPVVSVNWYRGVADRP</sequence>
<protein>
    <recommendedName>
        <fullName evidence="4">DUF3558 domain-containing protein</fullName>
    </recommendedName>
</protein>
<proteinExistence type="predicted"/>
<name>A0A2S0KIV3_9ACTN</name>
<evidence type="ECO:0000313" key="2">
    <source>
        <dbReference type="EMBL" id="AVM01609.1"/>
    </source>
</evidence>
<dbReference type="OrthoDB" id="4624021at2"/>
<accession>A0A2S0KIV3</accession>
<organism evidence="2 3">
    <name type="scientific">Gordonia iterans</name>
    <dbReference type="NCBI Taxonomy" id="1004901"/>
    <lineage>
        <taxon>Bacteria</taxon>
        <taxon>Bacillati</taxon>
        <taxon>Actinomycetota</taxon>
        <taxon>Actinomycetes</taxon>
        <taxon>Mycobacteriales</taxon>
        <taxon>Gordoniaceae</taxon>
        <taxon>Gordonia</taxon>
    </lineage>
</organism>
<keyword evidence="3" id="KW-1185">Reference proteome</keyword>
<dbReference type="EMBL" id="CP027433">
    <property type="protein sequence ID" value="AVM01609.1"/>
    <property type="molecule type" value="Genomic_DNA"/>
</dbReference>
<dbReference type="RefSeq" id="WP_105943313.1">
    <property type="nucleotide sequence ID" value="NZ_CP027433.1"/>
</dbReference>
<reference evidence="2 3" key="1">
    <citation type="submission" date="2018-03" db="EMBL/GenBank/DDBJ databases">
        <title>Characteristics and genome of n-alkane degrading marine bacteria Gordonia iterans isolated from crude oil contaminated in Tae-an, South Korea.</title>
        <authorList>
            <person name="Lee S.-S."/>
            <person name="Kim H."/>
        </authorList>
    </citation>
    <scope>NUCLEOTIDE SEQUENCE [LARGE SCALE GENOMIC DNA]</scope>
    <source>
        <strain evidence="2 3">Co17</strain>
    </source>
</reference>
<keyword evidence="1" id="KW-0732">Signal</keyword>
<evidence type="ECO:0000256" key="1">
    <source>
        <dbReference type="SAM" id="SignalP"/>
    </source>
</evidence>